<comment type="caution">
    <text evidence="10">The sequence shown here is derived from an EMBL/GenBank/DDBJ whole genome shotgun (WGS) entry which is preliminary data.</text>
</comment>
<organism evidence="10 11">
    <name type="scientific">Hoylesella buccalis DNF00853</name>
    <dbReference type="NCBI Taxonomy" id="1401074"/>
    <lineage>
        <taxon>Bacteria</taxon>
        <taxon>Pseudomonadati</taxon>
        <taxon>Bacteroidota</taxon>
        <taxon>Bacteroidia</taxon>
        <taxon>Bacteroidales</taxon>
        <taxon>Prevotellaceae</taxon>
        <taxon>Hoylesella</taxon>
    </lineage>
</organism>
<dbReference type="GO" id="GO:0019843">
    <property type="term" value="F:rRNA binding"/>
    <property type="evidence" value="ECO:0007669"/>
    <property type="project" value="UniProtKB-UniRule"/>
</dbReference>
<gene>
    <name evidence="6" type="primary">rplF</name>
    <name evidence="10" type="ORF">HMPREF2137_11410</name>
</gene>
<evidence type="ECO:0000313" key="11">
    <source>
        <dbReference type="Proteomes" id="UP000029556"/>
    </source>
</evidence>
<dbReference type="FunFam" id="3.90.930.12:FF:000002">
    <property type="entry name" value="50S ribosomal protein L6"/>
    <property type="match status" value="1"/>
</dbReference>
<evidence type="ECO:0000256" key="7">
    <source>
        <dbReference type="RuleBase" id="RU003869"/>
    </source>
</evidence>
<dbReference type="EMBL" id="JRNN01000095">
    <property type="protein sequence ID" value="KGF33029.1"/>
    <property type="molecule type" value="Genomic_DNA"/>
</dbReference>
<dbReference type="PROSITE" id="PS00525">
    <property type="entry name" value="RIBOSOMAL_L6_1"/>
    <property type="match status" value="1"/>
</dbReference>
<dbReference type="PANTHER" id="PTHR11655">
    <property type="entry name" value="60S/50S RIBOSOMAL PROTEIN L6/L9"/>
    <property type="match status" value="1"/>
</dbReference>
<evidence type="ECO:0000256" key="6">
    <source>
        <dbReference type="HAMAP-Rule" id="MF_01365"/>
    </source>
</evidence>
<dbReference type="PANTHER" id="PTHR11655:SF14">
    <property type="entry name" value="LARGE RIBOSOMAL SUBUNIT PROTEIN UL6M"/>
    <property type="match status" value="1"/>
</dbReference>
<keyword evidence="4 6" id="KW-0687">Ribonucleoprotein</keyword>
<evidence type="ECO:0000256" key="2">
    <source>
        <dbReference type="ARBA" id="ARBA00022884"/>
    </source>
</evidence>
<dbReference type="FunFam" id="3.90.930.12:FF:000006">
    <property type="entry name" value="50S ribosomal protein L6"/>
    <property type="match status" value="1"/>
</dbReference>
<dbReference type="GO" id="GO:0022625">
    <property type="term" value="C:cytosolic large ribosomal subunit"/>
    <property type="evidence" value="ECO:0007669"/>
    <property type="project" value="UniProtKB-UniRule"/>
</dbReference>
<name>A0A096BIN7_9BACT</name>
<evidence type="ECO:0000256" key="5">
    <source>
        <dbReference type="ARBA" id="ARBA00037226"/>
    </source>
</evidence>
<evidence type="ECO:0000256" key="1">
    <source>
        <dbReference type="ARBA" id="ARBA00022730"/>
    </source>
</evidence>
<feature type="domain" description="Large ribosomal subunit protein uL6 alpha-beta" evidence="9">
    <location>
        <begin position="96"/>
        <end position="173"/>
    </location>
</feature>
<dbReference type="GO" id="GO:0003735">
    <property type="term" value="F:structural constituent of ribosome"/>
    <property type="evidence" value="ECO:0007669"/>
    <property type="project" value="UniProtKB-UniRule"/>
</dbReference>
<dbReference type="OrthoDB" id="9805007at2"/>
<evidence type="ECO:0000313" key="10">
    <source>
        <dbReference type="EMBL" id="KGF33029.1"/>
    </source>
</evidence>
<keyword evidence="2 6" id="KW-0694">RNA-binding</keyword>
<dbReference type="InterPro" id="IPR000702">
    <property type="entry name" value="Ribosomal_uL6-like"/>
</dbReference>
<keyword evidence="3 6" id="KW-0689">Ribosomal protein</keyword>
<dbReference type="NCBIfam" id="TIGR03654">
    <property type="entry name" value="L6_bact"/>
    <property type="match status" value="1"/>
</dbReference>
<comment type="function">
    <text evidence="5">Component of the mitochondrial ribosome (mitoribosome), a dedicated translation machinery responsible for the synthesis of mitochondrial genome-encoded proteins, including at least some of the essential transmembrane subunits of the mitochondrial respiratory chain. The mitoribosomes are attached to the mitochondrial inner membrane and translation products are cotranslationally integrated into the membrane.</text>
</comment>
<dbReference type="Proteomes" id="UP000029556">
    <property type="component" value="Unassembled WGS sequence"/>
</dbReference>
<evidence type="ECO:0000256" key="8">
    <source>
        <dbReference type="RuleBase" id="RU003870"/>
    </source>
</evidence>
<dbReference type="Pfam" id="PF00347">
    <property type="entry name" value="Ribosomal_L6"/>
    <property type="match status" value="2"/>
</dbReference>
<comment type="function">
    <text evidence="6 8">This protein binds to the 23S rRNA, and is important in its secondary structure. It is located near the subunit interface in the base of the L7/L12 stalk, and near the tRNA binding site of the peptidyltransferase center.</text>
</comment>
<protein>
    <recommendedName>
        <fullName evidence="6">Large ribosomal subunit protein uL6</fullName>
    </recommendedName>
</protein>
<dbReference type="AlphaFoldDB" id="A0A096BIN7"/>
<evidence type="ECO:0000256" key="3">
    <source>
        <dbReference type="ARBA" id="ARBA00022980"/>
    </source>
</evidence>
<dbReference type="SUPFAM" id="SSF56053">
    <property type="entry name" value="Ribosomal protein L6"/>
    <property type="match status" value="2"/>
</dbReference>
<keyword evidence="1 6" id="KW-0699">rRNA-binding</keyword>
<evidence type="ECO:0000256" key="4">
    <source>
        <dbReference type="ARBA" id="ARBA00023274"/>
    </source>
</evidence>
<dbReference type="HAMAP" id="MF_01365_B">
    <property type="entry name" value="Ribosomal_uL6_B"/>
    <property type="match status" value="1"/>
</dbReference>
<dbReference type="InterPro" id="IPR036789">
    <property type="entry name" value="Ribosomal_uL6-like_a/b-dom_sf"/>
</dbReference>
<comment type="subunit">
    <text evidence="6">Part of the 50S ribosomal subunit.</text>
</comment>
<reference evidence="10 11" key="1">
    <citation type="submission" date="2014-07" db="EMBL/GenBank/DDBJ databases">
        <authorList>
            <person name="McCorrison J."/>
            <person name="Sanka R."/>
            <person name="Torralba M."/>
            <person name="Gillis M."/>
            <person name="Haft D.H."/>
            <person name="Methe B."/>
            <person name="Sutton G."/>
            <person name="Nelson K.E."/>
        </authorList>
    </citation>
    <scope>NUCLEOTIDE SEQUENCE [LARGE SCALE GENOMIC DNA]</scope>
    <source>
        <strain evidence="10 11">DNF00853</strain>
    </source>
</reference>
<proteinExistence type="inferred from homology"/>
<dbReference type="InterPro" id="IPR020040">
    <property type="entry name" value="Ribosomal_uL6_a/b-dom"/>
</dbReference>
<accession>A0A096BIN7</accession>
<dbReference type="InterPro" id="IPR019906">
    <property type="entry name" value="Ribosomal_uL6_bac-type"/>
</dbReference>
<dbReference type="RefSeq" id="WP_036874587.1">
    <property type="nucleotide sequence ID" value="NZ_JRNN01000095.1"/>
</dbReference>
<dbReference type="PIRSF" id="PIRSF002162">
    <property type="entry name" value="Ribosomal_L6"/>
    <property type="match status" value="1"/>
</dbReference>
<evidence type="ECO:0000259" key="9">
    <source>
        <dbReference type="Pfam" id="PF00347"/>
    </source>
</evidence>
<comment type="similarity">
    <text evidence="6 7">Belongs to the universal ribosomal protein uL6 family.</text>
</comment>
<sequence>MSRIGKLPISIPVGVTVNFDEKTNVFTVKGPKGELTQEINPSIKPSISDGQITFEVDEISPVDYKQKQAYHGLYRSLVNNMVVGVSEGYSKTLELIGVGFRVSNQGNLVEFSLGYTHPIFIQLPSEVKVETKSERNQNPLITLESCDKQLLGLICAKIRSFRMPEPYKGKGILFKGEVIRRKSGKTAAAK</sequence>
<feature type="domain" description="Large ribosomal subunit protein uL6 alpha-beta" evidence="9">
    <location>
        <begin position="11"/>
        <end position="88"/>
    </location>
</feature>
<dbReference type="Gene3D" id="3.90.930.12">
    <property type="entry name" value="Ribosomal protein L6, alpha-beta domain"/>
    <property type="match status" value="2"/>
</dbReference>
<dbReference type="InterPro" id="IPR002358">
    <property type="entry name" value="Ribosomal_uL6_CS"/>
</dbReference>
<dbReference type="GO" id="GO:0002181">
    <property type="term" value="P:cytoplasmic translation"/>
    <property type="evidence" value="ECO:0007669"/>
    <property type="project" value="TreeGrafter"/>
</dbReference>
<dbReference type="PRINTS" id="PR00059">
    <property type="entry name" value="RIBOSOMALL6"/>
</dbReference>